<name>A0A9D4U9J9_ADICA</name>
<organism evidence="1 2">
    <name type="scientific">Adiantum capillus-veneris</name>
    <name type="common">Maidenhair fern</name>
    <dbReference type="NCBI Taxonomy" id="13818"/>
    <lineage>
        <taxon>Eukaryota</taxon>
        <taxon>Viridiplantae</taxon>
        <taxon>Streptophyta</taxon>
        <taxon>Embryophyta</taxon>
        <taxon>Tracheophyta</taxon>
        <taxon>Polypodiopsida</taxon>
        <taxon>Polypodiidae</taxon>
        <taxon>Polypodiales</taxon>
        <taxon>Pteridineae</taxon>
        <taxon>Pteridaceae</taxon>
        <taxon>Vittarioideae</taxon>
        <taxon>Adiantum</taxon>
    </lineage>
</organism>
<keyword evidence="2" id="KW-1185">Reference proteome</keyword>
<sequence>MFVGMLACQGRASSCFLCVGKISLLGRVKRREAALSRSYSYATAAMGMSPISADQSHRTEVLDVAQSDDRSAVVDDQMEDALKQVGV</sequence>
<accession>A0A9D4U9J9</accession>
<gene>
    <name evidence="1" type="ORF">GOP47_0020530</name>
</gene>
<dbReference type="Proteomes" id="UP000886520">
    <property type="component" value="Chromosome 20"/>
</dbReference>
<evidence type="ECO:0000313" key="1">
    <source>
        <dbReference type="EMBL" id="KAI5063860.1"/>
    </source>
</evidence>
<comment type="caution">
    <text evidence="1">The sequence shown here is derived from an EMBL/GenBank/DDBJ whole genome shotgun (WGS) entry which is preliminary data.</text>
</comment>
<reference evidence="1" key="1">
    <citation type="submission" date="2021-01" db="EMBL/GenBank/DDBJ databases">
        <title>Adiantum capillus-veneris genome.</title>
        <authorList>
            <person name="Fang Y."/>
            <person name="Liao Q."/>
        </authorList>
    </citation>
    <scope>NUCLEOTIDE SEQUENCE</scope>
    <source>
        <strain evidence="1">H3</strain>
        <tissue evidence="1">Leaf</tissue>
    </source>
</reference>
<dbReference type="EMBL" id="JABFUD020000020">
    <property type="protein sequence ID" value="KAI5063860.1"/>
    <property type="molecule type" value="Genomic_DNA"/>
</dbReference>
<protein>
    <submittedName>
        <fullName evidence="1">Uncharacterized protein</fullName>
    </submittedName>
</protein>
<evidence type="ECO:0000313" key="2">
    <source>
        <dbReference type="Proteomes" id="UP000886520"/>
    </source>
</evidence>
<dbReference type="AlphaFoldDB" id="A0A9D4U9J9"/>
<proteinExistence type="predicted"/>